<keyword evidence="4" id="KW-1185">Reference proteome</keyword>
<dbReference type="InterPro" id="IPR014895">
    <property type="entry name" value="Alginate_lyase_2"/>
</dbReference>
<dbReference type="Proteomes" id="UP000827721">
    <property type="component" value="Unassembled WGS sequence"/>
</dbReference>
<evidence type="ECO:0000313" key="4">
    <source>
        <dbReference type="Proteomes" id="UP000827721"/>
    </source>
</evidence>
<proteinExistence type="predicted"/>
<comment type="caution">
    <text evidence="3">The sequence shown here is derived from an EMBL/GenBank/DDBJ whole genome shotgun (WGS) entry which is preliminary data.</text>
</comment>
<accession>A0ABQ8HNZ1</accession>
<feature type="transmembrane region" description="Helical" evidence="1">
    <location>
        <begin position="40"/>
        <end position="59"/>
    </location>
</feature>
<reference evidence="3 4" key="1">
    <citation type="submission" date="2021-02" db="EMBL/GenBank/DDBJ databases">
        <title>Plant Genome Project.</title>
        <authorList>
            <person name="Zhang R.-G."/>
        </authorList>
    </citation>
    <scope>NUCLEOTIDE SEQUENCE [LARGE SCALE GENOMIC DNA]</scope>
    <source>
        <tissue evidence="3">Leaves</tissue>
    </source>
</reference>
<keyword evidence="1" id="KW-0812">Transmembrane</keyword>
<keyword evidence="1" id="KW-1133">Transmembrane helix</keyword>
<name>A0ABQ8HNZ1_9ROSI</name>
<dbReference type="InterPro" id="IPR013320">
    <property type="entry name" value="ConA-like_dom_sf"/>
</dbReference>
<keyword evidence="1" id="KW-0472">Membrane</keyword>
<evidence type="ECO:0000313" key="3">
    <source>
        <dbReference type="EMBL" id="KAH7565977.1"/>
    </source>
</evidence>
<protein>
    <recommendedName>
        <fullName evidence="2">Alginate lyase 2 domain-containing protein</fullName>
    </recommendedName>
</protein>
<evidence type="ECO:0000259" key="2">
    <source>
        <dbReference type="Pfam" id="PF08787"/>
    </source>
</evidence>
<gene>
    <name evidence="3" type="ORF">JRO89_XS08G0051500</name>
</gene>
<dbReference type="PANTHER" id="PTHR33681">
    <property type="entry name" value="BINDING PROTEIN, PUTATIVE, EXPRESSED-RELATED"/>
    <property type="match status" value="1"/>
</dbReference>
<dbReference type="EMBL" id="JAFEMO010000008">
    <property type="protein sequence ID" value="KAH7565977.1"/>
    <property type="molecule type" value="Genomic_DNA"/>
</dbReference>
<organism evidence="3 4">
    <name type="scientific">Xanthoceras sorbifolium</name>
    <dbReference type="NCBI Taxonomy" id="99658"/>
    <lineage>
        <taxon>Eukaryota</taxon>
        <taxon>Viridiplantae</taxon>
        <taxon>Streptophyta</taxon>
        <taxon>Embryophyta</taxon>
        <taxon>Tracheophyta</taxon>
        <taxon>Spermatophyta</taxon>
        <taxon>Magnoliopsida</taxon>
        <taxon>eudicotyledons</taxon>
        <taxon>Gunneridae</taxon>
        <taxon>Pentapetalae</taxon>
        <taxon>rosids</taxon>
        <taxon>malvids</taxon>
        <taxon>Sapindales</taxon>
        <taxon>Sapindaceae</taxon>
        <taxon>Xanthoceroideae</taxon>
        <taxon>Xanthoceras</taxon>
    </lineage>
</organism>
<feature type="transmembrane region" description="Helical" evidence="1">
    <location>
        <begin position="66"/>
        <end position="85"/>
    </location>
</feature>
<feature type="domain" description="Alginate lyase 2" evidence="2">
    <location>
        <begin position="100"/>
        <end position="275"/>
    </location>
</feature>
<sequence>MDSDMLAVLNAPFDASEIEFKFHINFVLIHDKTYIYTHTYQATFLYAGYIFINIYLAGLNLSFHKMVSGTVVVLALSCFTLFQLVSSIDPTKGFVSVPLDNSNLKVQRPYNVPEDQRYSFKNGVHRLWVLSTDKPHSLNSKTRPRTEIRINGYDYSSGVWQFEAYGYVPQGTSGVCVMQVFGASSHATTLMLRVYDGKLEYYRDATILPKVYNKWFKLNVVHDVDNSKVTVYINGQLKYTAPGRGGDSHFFKVGVYAQDDDSHYMESRWKDIKVYKKM</sequence>
<dbReference type="SUPFAM" id="SSF49899">
    <property type="entry name" value="Concanavalin A-like lectins/glucanases"/>
    <property type="match status" value="1"/>
</dbReference>
<evidence type="ECO:0000256" key="1">
    <source>
        <dbReference type="SAM" id="Phobius"/>
    </source>
</evidence>
<dbReference type="Gene3D" id="2.60.120.200">
    <property type="match status" value="1"/>
</dbReference>
<dbReference type="PANTHER" id="PTHR33681:SF4">
    <property type="entry name" value="OS12G0171100 PROTEIN"/>
    <property type="match status" value="1"/>
</dbReference>
<dbReference type="Pfam" id="PF08787">
    <property type="entry name" value="Alginate_lyase2"/>
    <property type="match status" value="1"/>
</dbReference>